<protein>
    <submittedName>
        <fullName evidence="4">Uncharacterized protein</fullName>
    </submittedName>
</protein>
<dbReference type="Gene3D" id="2.130.10.10">
    <property type="entry name" value="YVTN repeat-like/Quinoprotein amine dehydrogenase"/>
    <property type="match status" value="1"/>
</dbReference>
<dbReference type="InterPro" id="IPR036322">
    <property type="entry name" value="WD40_repeat_dom_sf"/>
</dbReference>
<dbReference type="InterPro" id="IPR015943">
    <property type="entry name" value="WD40/YVTN_repeat-like_dom_sf"/>
</dbReference>
<dbReference type="Gene3D" id="2.120.10.80">
    <property type="entry name" value="Kelch-type beta propeller"/>
    <property type="match status" value="1"/>
</dbReference>
<dbReference type="SMART" id="SM00320">
    <property type="entry name" value="WD40"/>
    <property type="match status" value="1"/>
</dbReference>
<comment type="caution">
    <text evidence="4">The sequence shown here is derived from an EMBL/GenBank/DDBJ whole genome shotgun (WGS) entry which is preliminary data.</text>
</comment>
<organism evidence="4 5">
    <name type="scientific">Reticulomyxa filosa</name>
    <dbReference type="NCBI Taxonomy" id="46433"/>
    <lineage>
        <taxon>Eukaryota</taxon>
        <taxon>Sar</taxon>
        <taxon>Rhizaria</taxon>
        <taxon>Retaria</taxon>
        <taxon>Foraminifera</taxon>
        <taxon>Monothalamids</taxon>
        <taxon>Reticulomyxidae</taxon>
        <taxon>Reticulomyxa</taxon>
    </lineage>
</organism>
<dbReference type="PROSITE" id="PS50294">
    <property type="entry name" value="WD_REPEATS_REGION"/>
    <property type="match status" value="1"/>
</dbReference>
<dbReference type="AlphaFoldDB" id="X6P4U5"/>
<dbReference type="InterPro" id="IPR015915">
    <property type="entry name" value="Kelch-typ_b-propeller"/>
</dbReference>
<evidence type="ECO:0000256" key="3">
    <source>
        <dbReference type="PROSITE-ProRule" id="PRU00221"/>
    </source>
</evidence>
<dbReference type="PROSITE" id="PS00678">
    <property type="entry name" value="WD_REPEATS_1"/>
    <property type="match status" value="1"/>
</dbReference>
<proteinExistence type="predicted"/>
<feature type="non-terminal residue" evidence="4">
    <location>
        <position position="1"/>
    </location>
</feature>
<evidence type="ECO:0000313" key="4">
    <source>
        <dbReference type="EMBL" id="ETO33143.1"/>
    </source>
</evidence>
<dbReference type="PROSITE" id="PS50082">
    <property type="entry name" value="WD_REPEATS_2"/>
    <property type="match status" value="1"/>
</dbReference>
<dbReference type="InterPro" id="IPR001680">
    <property type="entry name" value="WD40_rpt"/>
</dbReference>
<name>X6P4U5_RETFI</name>
<dbReference type="Proteomes" id="UP000023152">
    <property type="component" value="Unassembled WGS sequence"/>
</dbReference>
<accession>X6P4U5</accession>
<evidence type="ECO:0000256" key="2">
    <source>
        <dbReference type="ARBA" id="ARBA00022737"/>
    </source>
</evidence>
<evidence type="ECO:0000256" key="1">
    <source>
        <dbReference type="ARBA" id="ARBA00022574"/>
    </source>
</evidence>
<evidence type="ECO:0000313" key="5">
    <source>
        <dbReference type="Proteomes" id="UP000023152"/>
    </source>
</evidence>
<dbReference type="EMBL" id="ASPP01003637">
    <property type="protein sequence ID" value="ETO33143.1"/>
    <property type="molecule type" value="Genomic_DNA"/>
</dbReference>
<dbReference type="InterPro" id="IPR019775">
    <property type="entry name" value="WD40_repeat_CS"/>
</dbReference>
<keyword evidence="2" id="KW-0677">Repeat</keyword>
<sequence length="277" mass="32712">IWDHCFVSKMGNGLITMKASANKKRNKMILFCDKTKLSIEYDENNNTFHFTKLWIYTTMISFKFYAHVYIDDILLFFCGLEDNAKLKNTVYKYSMNKNQWMKFDNALPIALNRFVGILSEDSKYIHILGGNDGKSTLVMHIKTKVEEWMKEETASEKQWIIEENDIIVIAAMKKDIEKMGDGVDIKNLQKKKDIEMIVMHWLRSFLGKIVWINDFNIIILRYIMMKYFKPSKVFQWYSHYAQTIQFSPDGTTVVSSFADATVYVWDIKLEKKFQVLE</sequence>
<reference evidence="4 5" key="1">
    <citation type="journal article" date="2013" name="Curr. Biol.">
        <title>The Genome of the Foraminiferan Reticulomyxa filosa.</title>
        <authorList>
            <person name="Glockner G."/>
            <person name="Hulsmann N."/>
            <person name="Schleicher M."/>
            <person name="Noegel A.A."/>
            <person name="Eichinger L."/>
            <person name="Gallinger C."/>
            <person name="Pawlowski J."/>
            <person name="Sierra R."/>
            <person name="Euteneuer U."/>
            <person name="Pillet L."/>
            <person name="Moustafa A."/>
            <person name="Platzer M."/>
            <person name="Groth M."/>
            <person name="Szafranski K."/>
            <person name="Schliwa M."/>
        </authorList>
    </citation>
    <scope>NUCLEOTIDE SEQUENCE [LARGE SCALE GENOMIC DNA]</scope>
</reference>
<keyword evidence="1 3" id="KW-0853">WD repeat</keyword>
<keyword evidence="5" id="KW-1185">Reference proteome</keyword>
<dbReference type="SUPFAM" id="SSF50978">
    <property type="entry name" value="WD40 repeat-like"/>
    <property type="match status" value="1"/>
</dbReference>
<gene>
    <name evidence="4" type="ORF">RFI_03966</name>
</gene>
<feature type="repeat" description="WD" evidence="3">
    <location>
        <begin position="234"/>
        <end position="275"/>
    </location>
</feature>